<keyword evidence="3" id="KW-0560">Oxidoreductase</keyword>
<evidence type="ECO:0000259" key="6">
    <source>
        <dbReference type="PROSITE" id="PS51085"/>
    </source>
</evidence>
<keyword evidence="2" id="KW-0479">Metal-binding</keyword>
<dbReference type="Gene3D" id="3.10.20.30">
    <property type="match status" value="1"/>
</dbReference>
<evidence type="ECO:0000256" key="5">
    <source>
        <dbReference type="ARBA" id="ARBA00023014"/>
    </source>
</evidence>
<dbReference type="GO" id="GO:0016491">
    <property type="term" value="F:oxidoreductase activity"/>
    <property type="evidence" value="ECO:0007669"/>
    <property type="project" value="UniProtKB-KW"/>
</dbReference>
<dbReference type="SUPFAM" id="SSF54292">
    <property type="entry name" value="2Fe-2S ferredoxin-like"/>
    <property type="match status" value="1"/>
</dbReference>
<dbReference type="SUPFAM" id="SSF47741">
    <property type="entry name" value="CO dehydrogenase ISP C-domain like"/>
    <property type="match status" value="1"/>
</dbReference>
<name>A0A2S5ECY5_9BACT</name>
<keyword evidence="5" id="KW-0411">Iron-sulfur</keyword>
<dbReference type="Gene3D" id="1.10.150.120">
    <property type="entry name" value="[2Fe-2S]-binding domain"/>
    <property type="match status" value="1"/>
</dbReference>
<dbReference type="PROSITE" id="PS00197">
    <property type="entry name" value="2FE2S_FER_1"/>
    <property type="match status" value="1"/>
</dbReference>
<evidence type="ECO:0000256" key="2">
    <source>
        <dbReference type="ARBA" id="ARBA00022723"/>
    </source>
</evidence>
<dbReference type="GO" id="GO:0046872">
    <property type="term" value="F:metal ion binding"/>
    <property type="evidence" value="ECO:0007669"/>
    <property type="project" value="UniProtKB-KW"/>
</dbReference>
<dbReference type="CDD" id="cd00207">
    <property type="entry name" value="fer2"/>
    <property type="match status" value="1"/>
</dbReference>
<dbReference type="PROSITE" id="PS51085">
    <property type="entry name" value="2FE2S_FER_2"/>
    <property type="match status" value="1"/>
</dbReference>
<dbReference type="AlphaFoldDB" id="A0A2S5ECY5"/>
<dbReference type="InterPro" id="IPR051452">
    <property type="entry name" value="Diverse_Oxidoreductases"/>
</dbReference>
<accession>A0A2S5ECY5</accession>
<evidence type="ECO:0000256" key="1">
    <source>
        <dbReference type="ARBA" id="ARBA00022714"/>
    </source>
</evidence>
<evidence type="ECO:0000313" key="7">
    <source>
        <dbReference type="EMBL" id="POZ91013.1"/>
    </source>
</evidence>
<dbReference type="InterPro" id="IPR001041">
    <property type="entry name" value="2Fe-2S_ferredoxin-type"/>
</dbReference>
<dbReference type="FunFam" id="3.10.20.30:FF:000020">
    <property type="entry name" value="Xanthine dehydrogenase iron-sulfur subunit"/>
    <property type="match status" value="1"/>
</dbReference>
<dbReference type="EMBL" id="JALY01000226">
    <property type="protein sequence ID" value="POZ91013.1"/>
    <property type="molecule type" value="Genomic_DNA"/>
</dbReference>
<dbReference type="InterPro" id="IPR036010">
    <property type="entry name" value="2Fe-2S_ferredoxin-like_sf"/>
</dbReference>
<dbReference type="PANTHER" id="PTHR44379">
    <property type="entry name" value="OXIDOREDUCTASE WITH IRON-SULFUR SUBUNIT"/>
    <property type="match status" value="1"/>
</dbReference>
<gene>
    <name evidence="7" type="ORF">AA81_10865</name>
</gene>
<dbReference type="Pfam" id="PF01799">
    <property type="entry name" value="Fer2_2"/>
    <property type="match status" value="1"/>
</dbReference>
<dbReference type="FunFam" id="1.10.150.120:FF:000003">
    <property type="entry name" value="Carbon monoxide dehydrogenase, small subunit"/>
    <property type="match status" value="1"/>
</dbReference>
<dbReference type="Proteomes" id="UP000236950">
    <property type="component" value="Unassembled WGS sequence"/>
</dbReference>
<protein>
    <submittedName>
        <fullName evidence="7">(2Fe-2S)-binding protein</fullName>
    </submittedName>
</protein>
<evidence type="ECO:0000256" key="3">
    <source>
        <dbReference type="ARBA" id="ARBA00023002"/>
    </source>
</evidence>
<proteinExistence type="predicted"/>
<organism evidence="7 8">
    <name type="scientific">Petrotoga halophila DSM 16923</name>
    <dbReference type="NCBI Taxonomy" id="1122953"/>
    <lineage>
        <taxon>Bacteria</taxon>
        <taxon>Thermotogati</taxon>
        <taxon>Thermotogota</taxon>
        <taxon>Thermotogae</taxon>
        <taxon>Petrotogales</taxon>
        <taxon>Petrotogaceae</taxon>
        <taxon>Petrotoga</taxon>
    </lineage>
</organism>
<evidence type="ECO:0000313" key="8">
    <source>
        <dbReference type="Proteomes" id="UP000236950"/>
    </source>
</evidence>
<sequence length="157" mass="17214">MGKIEVTLYVNNKKEILQVEPTERLLDTLRNRLKLTSVKEGCDVGECGACTVILNGEAVHSCLVLTVQVDGYEVFTTEGLEINGKLDPLQQSFIDHQAVQCGFCTPGMLMSAKALLNKNPNPSREEIKTAIEGNLCRCTGYQQIVEAIEAVTQNKKG</sequence>
<reference evidence="7 8" key="1">
    <citation type="submission" date="2014-01" db="EMBL/GenBank/DDBJ databases">
        <title>Comparative genomics of Petrotoga.</title>
        <authorList>
            <person name="Chow K."/>
            <person name="Charchuk R."/>
            <person name="Nesbo C.L."/>
        </authorList>
    </citation>
    <scope>NUCLEOTIDE SEQUENCE [LARGE SCALE GENOMIC DNA]</scope>
    <source>
        <strain evidence="7 8">DSM 16923</strain>
    </source>
</reference>
<keyword evidence="4" id="KW-0408">Iron</keyword>
<keyword evidence="8" id="KW-1185">Reference proteome</keyword>
<evidence type="ECO:0000256" key="4">
    <source>
        <dbReference type="ARBA" id="ARBA00023004"/>
    </source>
</evidence>
<feature type="domain" description="2Fe-2S ferredoxin-type" evidence="6">
    <location>
        <begin position="4"/>
        <end position="80"/>
    </location>
</feature>
<dbReference type="InterPro" id="IPR012675">
    <property type="entry name" value="Beta-grasp_dom_sf"/>
</dbReference>
<comment type="caution">
    <text evidence="7">The sequence shown here is derived from an EMBL/GenBank/DDBJ whole genome shotgun (WGS) entry which is preliminary data.</text>
</comment>
<keyword evidence="1" id="KW-0001">2Fe-2S</keyword>
<dbReference type="PANTHER" id="PTHR44379:SF8">
    <property type="entry name" value="XANTHINE DEHYDROGENASE IRON-SULFUR-BINDING SUBUNIT XDHC-RELATED"/>
    <property type="match status" value="1"/>
</dbReference>
<dbReference type="InterPro" id="IPR006058">
    <property type="entry name" value="2Fe2S_fd_BS"/>
</dbReference>
<dbReference type="GO" id="GO:0051537">
    <property type="term" value="F:2 iron, 2 sulfur cluster binding"/>
    <property type="evidence" value="ECO:0007669"/>
    <property type="project" value="UniProtKB-KW"/>
</dbReference>
<dbReference type="InterPro" id="IPR036884">
    <property type="entry name" value="2Fe-2S-bd_dom_sf"/>
</dbReference>
<dbReference type="InterPro" id="IPR002888">
    <property type="entry name" value="2Fe-2S-bd"/>
</dbReference>
<dbReference type="RefSeq" id="WP_103899034.1">
    <property type="nucleotide sequence ID" value="NZ_JALY01000226.1"/>
</dbReference>
<dbReference type="Pfam" id="PF00111">
    <property type="entry name" value="Fer2"/>
    <property type="match status" value="1"/>
</dbReference>